<keyword evidence="2" id="KW-1185">Reference proteome</keyword>
<sequence>MSTVAAFADWAATNMLTSSVAAAVRTAKGLILISCSDSIRALSLCRPQGAGRSGCLSVSGVRSVP</sequence>
<evidence type="ECO:0000313" key="2">
    <source>
        <dbReference type="Proteomes" id="UP001500320"/>
    </source>
</evidence>
<proteinExistence type="predicted"/>
<organism evidence="1 2">
    <name type="scientific">Planomonospora alba</name>
    <dbReference type="NCBI Taxonomy" id="161354"/>
    <lineage>
        <taxon>Bacteria</taxon>
        <taxon>Bacillati</taxon>
        <taxon>Actinomycetota</taxon>
        <taxon>Actinomycetes</taxon>
        <taxon>Streptosporangiales</taxon>
        <taxon>Streptosporangiaceae</taxon>
        <taxon>Planomonospora</taxon>
    </lineage>
</organism>
<comment type="caution">
    <text evidence="1">The sequence shown here is derived from an EMBL/GenBank/DDBJ whole genome shotgun (WGS) entry which is preliminary data.</text>
</comment>
<gene>
    <name evidence="1" type="ORF">GCM10010466_07720</name>
</gene>
<name>A0ABP6MQR5_9ACTN</name>
<accession>A0ABP6MQR5</accession>
<protein>
    <submittedName>
        <fullName evidence="1">Uncharacterized protein</fullName>
    </submittedName>
</protein>
<reference evidence="2" key="1">
    <citation type="journal article" date="2019" name="Int. J. Syst. Evol. Microbiol.">
        <title>The Global Catalogue of Microorganisms (GCM) 10K type strain sequencing project: providing services to taxonomists for standard genome sequencing and annotation.</title>
        <authorList>
            <consortium name="The Broad Institute Genomics Platform"/>
            <consortium name="The Broad Institute Genome Sequencing Center for Infectious Disease"/>
            <person name="Wu L."/>
            <person name="Ma J."/>
        </authorList>
    </citation>
    <scope>NUCLEOTIDE SEQUENCE [LARGE SCALE GENOMIC DNA]</scope>
    <source>
        <strain evidence="2">JCM 9373</strain>
    </source>
</reference>
<dbReference type="Proteomes" id="UP001500320">
    <property type="component" value="Unassembled WGS sequence"/>
</dbReference>
<dbReference type="EMBL" id="BAAAUT010000004">
    <property type="protein sequence ID" value="GAA3119308.1"/>
    <property type="molecule type" value="Genomic_DNA"/>
</dbReference>
<evidence type="ECO:0000313" key="1">
    <source>
        <dbReference type="EMBL" id="GAA3119308.1"/>
    </source>
</evidence>